<dbReference type="AlphaFoldDB" id="A0A1I7SJW4"/>
<dbReference type="SMART" id="SM01088">
    <property type="entry name" value="Col_cuticle_N"/>
    <property type="match status" value="1"/>
</dbReference>
<name>A0A1I7SJW4_BURXY</name>
<reference evidence="5" key="1">
    <citation type="submission" date="2016-11" db="UniProtKB">
        <authorList>
            <consortium name="WormBaseParasite"/>
        </authorList>
    </citation>
    <scope>IDENTIFICATION</scope>
</reference>
<evidence type="ECO:0000313" key="4">
    <source>
        <dbReference type="Proteomes" id="UP000095284"/>
    </source>
</evidence>
<feature type="domain" description="Nematode cuticle collagen N-terminal" evidence="3">
    <location>
        <begin position="15"/>
        <end position="67"/>
    </location>
</feature>
<protein>
    <submittedName>
        <fullName evidence="5">Col_cuticle_N domain-containing protein</fullName>
    </submittedName>
</protein>
<dbReference type="eggNOG" id="KOG3544">
    <property type="taxonomic scope" value="Eukaryota"/>
</dbReference>
<feature type="transmembrane region" description="Helical" evidence="2">
    <location>
        <begin position="16"/>
        <end position="39"/>
    </location>
</feature>
<proteinExistence type="predicted"/>
<dbReference type="Pfam" id="PF01484">
    <property type="entry name" value="Col_cuticle_N"/>
    <property type="match status" value="1"/>
</dbReference>
<evidence type="ECO:0000313" key="5">
    <source>
        <dbReference type="WBParaSite" id="BXY_1334200.1"/>
    </source>
</evidence>
<dbReference type="Proteomes" id="UP000095284">
    <property type="component" value="Unplaced"/>
</dbReference>
<keyword evidence="2" id="KW-0472">Membrane</keyword>
<evidence type="ECO:0000256" key="1">
    <source>
        <dbReference type="ARBA" id="ARBA00022737"/>
    </source>
</evidence>
<dbReference type="InterPro" id="IPR002486">
    <property type="entry name" value="Col_cuticle_N"/>
</dbReference>
<keyword evidence="2" id="KW-0812">Transmembrane</keyword>
<organism evidence="4 5">
    <name type="scientific">Bursaphelenchus xylophilus</name>
    <name type="common">Pinewood nematode worm</name>
    <name type="synonym">Aphelenchoides xylophilus</name>
    <dbReference type="NCBI Taxonomy" id="6326"/>
    <lineage>
        <taxon>Eukaryota</taxon>
        <taxon>Metazoa</taxon>
        <taxon>Ecdysozoa</taxon>
        <taxon>Nematoda</taxon>
        <taxon>Chromadorea</taxon>
        <taxon>Rhabditida</taxon>
        <taxon>Tylenchina</taxon>
        <taxon>Tylenchomorpha</taxon>
        <taxon>Aphelenchoidea</taxon>
        <taxon>Aphelenchoididae</taxon>
        <taxon>Bursaphelenchus</taxon>
    </lineage>
</organism>
<dbReference type="WBParaSite" id="BXY_1334200.1">
    <property type="protein sequence ID" value="BXY_1334200.1"/>
    <property type="gene ID" value="BXY_1334200"/>
</dbReference>
<sequence length="154" mass="16703">MDSKEQLRDAESFKRLAFTAIAISTVATLTAIIVVPMLYNYMQHVQSSLDEELEFCTHRSNGLWEQYKVLYGEHAVRAKREATLRRIPQHRNFRGRRGMKRTRQAYGGDSGYGAAPAPAPVHSYGGSANVGSYNQGVSGGSSVGGGSCSCGVGQ</sequence>
<accession>A0A1I7SJW4</accession>
<evidence type="ECO:0000256" key="2">
    <source>
        <dbReference type="SAM" id="Phobius"/>
    </source>
</evidence>
<dbReference type="GO" id="GO:0042302">
    <property type="term" value="F:structural constituent of cuticle"/>
    <property type="evidence" value="ECO:0007669"/>
    <property type="project" value="InterPro"/>
</dbReference>
<keyword evidence="2" id="KW-1133">Transmembrane helix</keyword>
<keyword evidence="1" id="KW-0677">Repeat</keyword>
<evidence type="ECO:0000259" key="3">
    <source>
        <dbReference type="SMART" id="SM01088"/>
    </source>
</evidence>